<reference evidence="1 2" key="1">
    <citation type="submission" date="2013-01" db="EMBL/GenBank/DDBJ databases">
        <authorList>
            <person name="Harkins D.M."/>
            <person name="Durkin A.S."/>
            <person name="Brinkac L.M."/>
            <person name="Haft D.H."/>
            <person name="Selengut J.D."/>
            <person name="Sanka R."/>
            <person name="DePew J."/>
            <person name="Purushe J."/>
            <person name="Galloway R.L."/>
            <person name="Vinetz J.M."/>
            <person name="Sutton G.G."/>
            <person name="Nierman W.C."/>
            <person name="Fouts D.E."/>
        </authorList>
    </citation>
    <scope>NUCLEOTIDE SEQUENCE [LARGE SCALE GENOMIC DNA]</scope>
    <source>
        <strain evidence="1 2">79601</strain>
    </source>
</reference>
<accession>M6CN15</accession>
<evidence type="ECO:0000313" key="2">
    <source>
        <dbReference type="Proteomes" id="UP000011988"/>
    </source>
</evidence>
<comment type="caution">
    <text evidence="1">The sequence shown here is derived from an EMBL/GenBank/DDBJ whole genome shotgun (WGS) entry which is preliminary data.</text>
</comment>
<dbReference type="PATRIC" id="fig|1218565.3.peg.3207"/>
<dbReference type="EMBL" id="ANIK01000071">
    <property type="protein sequence ID" value="EMJ93129.1"/>
    <property type="molecule type" value="Genomic_DNA"/>
</dbReference>
<gene>
    <name evidence="1" type="ORF">LEP1GSC194_1793</name>
</gene>
<evidence type="ECO:0000313" key="1">
    <source>
        <dbReference type="EMBL" id="EMJ93129.1"/>
    </source>
</evidence>
<organism evidence="1 2">
    <name type="scientific">Leptospira alstonii serovar Sichuan str. 79601</name>
    <dbReference type="NCBI Taxonomy" id="1218565"/>
    <lineage>
        <taxon>Bacteria</taxon>
        <taxon>Pseudomonadati</taxon>
        <taxon>Spirochaetota</taxon>
        <taxon>Spirochaetia</taxon>
        <taxon>Leptospirales</taxon>
        <taxon>Leptospiraceae</taxon>
        <taxon>Leptospira</taxon>
    </lineage>
</organism>
<sequence length="47" mass="5732">MWGWLWLSLDRNIQSLSHLLYRTYVKQSTTPMKNLSKHSSFFGRFRL</sequence>
<protein>
    <submittedName>
        <fullName evidence="1">Uncharacterized protein</fullName>
    </submittedName>
</protein>
<proteinExistence type="predicted"/>
<dbReference type="Proteomes" id="UP000011988">
    <property type="component" value="Unassembled WGS sequence"/>
</dbReference>
<dbReference type="AlphaFoldDB" id="M6CN15"/>
<name>M6CN15_9LEPT</name>